<dbReference type="AlphaFoldDB" id="A0A0D0Y5D8"/>
<comment type="similarity">
    <text evidence="2">Belongs to the bacterial sugar transferase family.</text>
</comment>
<keyword evidence="6 8" id="KW-1133">Transmembrane helix</keyword>
<dbReference type="EC" id="2.7.8.6" evidence="10"/>
<reference evidence="10 11" key="1">
    <citation type="submission" date="2013-08" db="EMBL/GenBank/DDBJ databases">
        <title>Lactobacillus wasatchii sp. WDC04, a late gas producing bacteria isolated from aged chedder cheese.</title>
        <authorList>
            <person name="Oberg C.J."/>
            <person name="Culumber M."/>
            <person name="McMahon D.J."/>
            <person name="Broadbent J.R."/>
            <person name="Oberg T.S."/>
            <person name="Ortaki F."/>
        </authorList>
    </citation>
    <scope>NUCLEOTIDE SEQUENCE [LARGE SCALE GENOMIC DNA]</scope>
    <source>
        <strain evidence="10 11">WDC04</strain>
    </source>
</reference>
<feature type="domain" description="Bacterial sugar transferase" evidence="9">
    <location>
        <begin position="21"/>
        <end position="210"/>
    </location>
</feature>
<keyword evidence="7 8" id="KW-0472">Membrane</keyword>
<organism evidence="10 11">
    <name type="scientific">Paucilactobacillus wasatchensis</name>
    <dbReference type="NCBI Taxonomy" id="1335616"/>
    <lineage>
        <taxon>Bacteria</taxon>
        <taxon>Bacillati</taxon>
        <taxon>Bacillota</taxon>
        <taxon>Bacilli</taxon>
        <taxon>Lactobacillales</taxon>
        <taxon>Lactobacillaceae</taxon>
        <taxon>Paucilactobacillus</taxon>
    </lineage>
</organism>
<dbReference type="PATRIC" id="fig|1335616.4.peg.885"/>
<proteinExistence type="inferred from homology"/>
<evidence type="ECO:0000256" key="3">
    <source>
        <dbReference type="ARBA" id="ARBA00022475"/>
    </source>
</evidence>
<evidence type="ECO:0000256" key="1">
    <source>
        <dbReference type="ARBA" id="ARBA00004236"/>
    </source>
</evidence>
<evidence type="ECO:0000256" key="4">
    <source>
        <dbReference type="ARBA" id="ARBA00022679"/>
    </source>
</evidence>
<keyword evidence="3" id="KW-1003">Cell membrane</keyword>
<dbReference type="PANTHER" id="PTHR30576">
    <property type="entry name" value="COLANIC BIOSYNTHESIS UDP-GLUCOSE LIPID CARRIER TRANSFERASE"/>
    <property type="match status" value="1"/>
</dbReference>
<dbReference type="GO" id="GO:0005886">
    <property type="term" value="C:plasma membrane"/>
    <property type="evidence" value="ECO:0007669"/>
    <property type="project" value="UniProtKB-SubCell"/>
</dbReference>
<keyword evidence="5 8" id="KW-0812">Transmembrane</keyword>
<dbReference type="RefSeq" id="WP_044010636.1">
    <property type="nucleotide sequence ID" value="NZ_AWTT01000017.1"/>
</dbReference>
<evidence type="ECO:0000256" key="5">
    <source>
        <dbReference type="ARBA" id="ARBA00022692"/>
    </source>
</evidence>
<dbReference type="Proteomes" id="UP000032279">
    <property type="component" value="Unassembled WGS sequence"/>
</dbReference>
<comment type="caution">
    <text evidence="10">The sequence shown here is derived from an EMBL/GenBank/DDBJ whole genome shotgun (WGS) entry which is preliminary data.</text>
</comment>
<evidence type="ECO:0000256" key="6">
    <source>
        <dbReference type="ARBA" id="ARBA00022989"/>
    </source>
</evidence>
<dbReference type="PANTHER" id="PTHR30576:SF4">
    <property type="entry name" value="UNDECAPRENYL-PHOSPHATE GALACTOSE PHOSPHOTRANSFERASE"/>
    <property type="match status" value="1"/>
</dbReference>
<dbReference type="GO" id="GO:0047360">
    <property type="term" value="F:undecaprenyl-phosphate galactose phosphotransferase activity"/>
    <property type="evidence" value="ECO:0007669"/>
    <property type="project" value="UniProtKB-EC"/>
</dbReference>
<evidence type="ECO:0000256" key="2">
    <source>
        <dbReference type="ARBA" id="ARBA00006464"/>
    </source>
</evidence>
<evidence type="ECO:0000259" key="9">
    <source>
        <dbReference type="Pfam" id="PF02397"/>
    </source>
</evidence>
<sequence>MLSVRIDTKKLNQQVAYIVVKRLFDFCASLLGLICLSPLFLILAFLIKLDDPKGSVFYSQLRVGKNSVNFRMFKFRSMVSNADEIKKNLIGLNEVGGPMFKLKHDPRITRVGRVIRKYSLDELPQLLNVMLGSMSLVGPRPPLVTETEKYTEYDHQRLLVKPGCTGLWQVGGRNDVDFDEMVKLDLEYITHRSIWLDLKIIFKTVLVMIKPNGAY</sequence>
<dbReference type="EMBL" id="AWTT01000017">
    <property type="protein sequence ID" value="KIS03513.1"/>
    <property type="molecule type" value="Genomic_DNA"/>
</dbReference>
<feature type="transmembrane region" description="Helical" evidence="8">
    <location>
        <begin position="23"/>
        <end position="47"/>
    </location>
</feature>
<keyword evidence="4 10" id="KW-0808">Transferase</keyword>
<evidence type="ECO:0000256" key="8">
    <source>
        <dbReference type="SAM" id="Phobius"/>
    </source>
</evidence>
<comment type="subcellular location">
    <subcellularLocation>
        <location evidence="1">Cell membrane</location>
    </subcellularLocation>
</comment>
<evidence type="ECO:0000313" key="11">
    <source>
        <dbReference type="Proteomes" id="UP000032279"/>
    </source>
</evidence>
<dbReference type="InterPro" id="IPR003362">
    <property type="entry name" value="Bact_transf"/>
</dbReference>
<name>A0A0D0Y5D8_9LACO</name>
<evidence type="ECO:0000256" key="7">
    <source>
        <dbReference type="ARBA" id="ARBA00023136"/>
    </source>
</evidence>
<protein>
    <submittedName>
        <fullName evidence="10">Undecaprenyl-phosphate galactosephosphotransferase</fullName>
        <ecNumber evidence="10">2.7.8.6</ecNumber>
    </submittedName>
</protein>
<evidence type="ECO:0000313" key="10">
    <source>
        <dbReference type="EMBL" id="KIS03513.1"/>
    </source>
</evidence>
<dbReference type="STRING" id="1335616.WDC_0885"/>
<dbReference type="OrthoDB" id="9808602at2"/>
<keyword evidence="11" id="KW-1185">Reference proteome</keyword>
<dbReference type="Pfam" id="PF02397">
    <property type="entry name" value="Bac_transf"/>
    <property type="match status" value="1"/>
</dbReference>
<gene>
    <name evidence="10" type="primary">rfbP</name>
    <name evidence="10" type="ORF">WDC_0885</name>
</gene>
<accession>A0A0D0Y5D8</accession>